<evidence type="ECO:0000256" key="15">
    <source>
        <dbReference type="ARBA" id="ARBA00030681"/>
    </source>
</evidence>
<dbReference type="GO" id="GO:0005634">
    <property type="term" value="C:nucleus"/>
    <property type="evidence" value="ECO:0007669"/>
    <property type="project" value="UniProtKB-ARBA"/>
</dbReference>
<evidence type="ECO:0000256" key="11">
    <source>
        <dbReference type="ARBA" id="ARBA00022840"/>
    </source>
</evidence>
<evidence type="ECO:0000256" key="9">
    <source>
        <dbReference type="ARBA" id="ARBA00022737"/>
    </source>
</evidence>
<feature type="domain" description="PPIase cyclophilin-type" evidence="19">
    <location>
        <begin position="1261"/>
        <end position="1416"/>
    </location>
</feature>
<keyword evidence="11" id="KW-0067">ATP-binding</keyword>
<evidence type="ECO:0000259" key="19">
    <source>
        <dbReference type="PROSITE" id="PS50072"/>
    </source>
</evidence>
<evidence type="ECO:0000256" key="7">
    <source>
        <dbReference type="ARBA" id="ARBA00022574"/>
    </source>
</evidence>
<proteinExistence type="inferred from homology"/>
<dbReference type="InterPro" id="IPR022310">
    <property type="entry name" value="NAD/GMP_synthase"/>
</dbReference>
<dbReference type="EC" id="5.2.1.8" evidence="5"/>
<comment type="catalytic activity">
    <reaction evidence="1">
        <text>[protein]-peptidylproline (omega=180) = [protein]-peptidylproline (omega=0)</text>
        <dbReference type="Rhea" id="RHEA:16237"/>
        <dbReference type="Rhea" id="RHEA-COMP:10747"/>
        <dbReference type="Rhea" id="RHEA-COMP:10748"/>
        <dbReference type="ChEBI" id="CHEBI:83833"/>
        <dbReference type="ChEBI" id="CHEBI:83834"/>
        <dbReference type="EC" id="5.2.1.8"/>
    </reaction>
</comment>
<dbReference type="InterPro" id="IPR015943">
    <property type="entry name" value="WD40/YVTN_repeat-like_dom_sf"/>
</dbReference>
<dbReference type="GO" id="GO:0009435">
    <property type="term" value="P:NAD+ biosynthetic process"/>
    <property type="evidence" value="ECO:0007669"/>
    <property type="project" value="UniProtKB-UniPathway"/>
</dbReference>
<dbReference type="FunFam" id="2.40.100.10:FF:000003">
    <property type="entry name" value="Peptidylprolyl isomerase domain and WD repeat-containing 1"/>
    <property type="match status" value="1"/>
</dbReference>
<dbReference type="PROSITE" id="PS50082">
    <property type="entry name" value="WD_REPEATS_2"/>
    <property type="match status" value="1"/>
</dbReference>
<evidence type="ECO:0000313" key="22">
    <source>
        <dbReference type="Proteomes" id="UP000318571"/>
    </source>
</evidence>
<keyword evidence="14" id="KW-0413">Isomerase</keyword>
<dbReference type="Gene3D" id="3.40.50.620">
    <property type="entry name" value="HUPs"/>
    <property type="match status" value="1"/>
</dbReference>
<dbReference type="GO" id="GO:0003952">
    <property type="term" value="F:NAD+ synthase (glutamine-hydrolyzing) activity"/>
    <property type="evidence" value="ECO:0007669"/>
    <property type="project" value="UniProtKB-EC"/>
</dbReference>
<gene>
    <name evidence="21" type="ORF">TCAL_11146</name>
</gene>
<dbReference type="SUPFAM" id="SSF69322">
    <property type="entry name" value="Tricorn protease domain 2"/>
    <property type="match status" value="1"/>
</dbReference>
<dbReference type="InterPro" id="IPR002130">
    <property type="entry name" value="Cyclophilin-type_PPIase_dom"/>
</dbReference>
<evidence type="ECO:0000256" key="3">
    <source>
        <dbReference type="ARBA" id="ARBA00007145"/>
    </source>
</evidence>
<keyword evidence="12" id="KW-0520">NAD</keyword>
<dbReference type="UniPathway" id="UPA00253">
    <property type="reaction ID" value="UER00334"/>
</dbReference>
<dbReference type="InterPro" id="IPR029000">
    <property type="entry name" value="Cyclophilin-like_dom_sf"/>
</dbReference>
<dbReference type="InterPro" id="IPR003694">
    <property type="entry name" value="NAD_synthase"/>
</dbReference>
<dbReference type="InterPro" id="IPR036526">
    <property type="entry name" value="C-N_Hydrolase_sf"/>
</dbReference>
<dbReference type="SUPFAM" id="SSF52402">
    <property type="entry name" value="Adenine nucleotide alpha hydrolases-like"/>
    <property type="match status" value="1"/>
</dbReference>
<dbReference type="CDD" id="cd00553">
    <property type="entry name" value="NAD_synthase"/>
    <property type="match status" value="1"/>
</dbReference>
<dbReference type="GO" id="GO:0004359">
    <property type="term" value="F:glutaminase activity"/>
    <property type="evidence" value="ECO:0007669"/>
    <property type="project" value="InterPro"/>
</dbReference>
<dbReference type="Gene3D" id="3.60.110.10">
    <property type="entry name" value="Carbon-nitrogen hydrolase"/>
    <property type="match status" value="1"/>
</dbReference>
<dbReference type="Gene3D" id="2.40.100.10">
    <property type="entry name" value="Cyclophilin-like"/>
    <property type="match status" value="1"/>
</dbReference>
<evidence type="ECO:0000256" key="16">
    <source>
        <dbReference type="ARBA" id="ARBA00052340"/>
    </source>
</evidence>
<evidence type="ECO:0000313" key="21">
    <source>
        <dbReference type="EMBL" id="TRY61290.1"/>
    </source>
</evidence>
<dbReference type="FunFam" id="3.60.110.10:FF:000003">
    <property type="entry name" value="Glutamine-dependent NAD(+) synthetase"/>
    <property type="match status" value="1"/>
</dbReference>
<evidence type="ECO:0000259" key="20">
    <source>
        <dbReference type="PROSITE" id="PS50263"/>
    </source>
</evidence>
<keyword evidence="10" id="KW-0547">Nucleotide-binding</keyword>
<dbReference type="GO" id="GO:0005524">
    <property type="term" value="F:ATP binding"/>
    <property type="evidence" value="ECO:0007669"/>
    <property type="project" value="UniProtKB-KW"/>
</dbReference>
<dbReference type="NCBIfam" id="TIGR00552">
    <property type="entry name" value="nadE"/>
    <property type="match status" value="1"/>
</dbReference>
<accession>A0A553N7A7</accession>
<dbReference type="EC" id="6.3.5.1" evidence="4"/>
<dbReference type="InterPro" id="IPR003010">
    <property type="entry name" value="C-N_Hydrolase"/>
</dbReference>
<dbReference type="GO" id="GO:0003755">
    <property type="term" value="F:peptidyl-prolyl cis-trans isomerase activity"/>
    <property type="evidence" value="ECO:0007669"/>
    <property type="project" value="UniProtKB-KW"/>
</dbReference>
<keyword evidence="9" id="KW-0677">Repeat</keyword>
<dbReference type="PRINTS" id="PR00153">
    <property type="entry name" value="CSAPPISMRASE"/>
</dbReference>
<feature type="domain" description="CN hydrolase" evidence="20">
    <location>
        <begin position="5"/>
        <end position="275"/>
    </location>
</feature>
<feature type="repeat" description="WD" evidence="17">
    <location>
        <begin position="899"/>
        <end position="940"/>
    </location>
</feature>
<evidence type="ECO:0000256" key="13">
    <source>
        <dbReference type="ARBA" id="ARBA00023110"/>
    </source>
</evidence>
<dbReference type="Pfam" id="PF02540">
    <property type="entry name" value="NAD_synthase"/>
    <property type="match status" value="1"/>
</dbReference>
<dbReference type="PANTHER" id="PTHR23090">
    <property type="entry name" value="NH 3 /GLUTAMINE-DEPENDENT NAD + SYNTHETASE"/>
    <property type="match status" value="1"/>
</dbReference>
<dbReference type="Pfam" id="PF00160">
    <property type="entry name" value="Pro_isomerase"/>
    <property type="match status" value="1"/>
</dbReference>
<evidence type="ECO:0000256" key="2">
    <source>
        <dbReference type="ARBA" id="ARBA00005188"/>
    </source>
</evidence>
<comment type="catalytic activity">
    <reaction evidence="16">
        <text>deamido-NAD(+) + L-glutamine + ATP + H2O = L-glutamate + AMP + diphosphate + NAD(+) + H(+)</text>
        <dbReference type="Rhea" id="RHEA:24384"/>
        <dbReference type="ChEBI" id="CHEBI:15377"/>
        <dbReference type="ChEBI" id="CHEBI:15378"/>
        <dbReference type="ChEBI" id="CHEBI:29985"/>
        <dbReference type="ChEBI" id="CHEBI:30616"/>
        <dbReference type="ChEBI" id="CHEBI:33019"/>
        <dbReference type="ChEBI" id="CHEBI:57540"/>
        <dbReference type="ChEBI" id="CHEBI:58359"/>
        <dbReference type="ChEBI" id="CHEBI:58437"/>
        <dbReference type="ChEBI" id="CHEBI:456215"/>
        <dbReference type="EC" id="6.3.5.1"/>
    </reaction>
</comment>
<dbReference type="CDD" id="cd01927">
    <property type="entry name" value="cyclophilin_WD40"/>
    <property type="match status" value="1"/>
</dbReference>
<evidence type="ECO:0000256" key="1">
    <source>
        <dbReference type="ARBA" id="ARBA00000971"/>
    </source>
</evidence>
<dbReference type="PANTHER" id="PTHR23090:SF9">
    <property type="entry name" value="GLUTAMINE-DEPENDENT NAD(+) SYNTHETASE"/>
    <property type="match status" value="1"/>
</dbReference>
<dbReference type="Proteomes" id="UP000318571">
    <property type="component" value="Chromosome 8"/>
</dbReference>
<dbReference type="SUPFAM" id="SSF56317">
    <property type="entry name" value="Carbon-nitrogen hydrolase"/>
    <property type="match status" value="1"/>
</dbReference>
<dbReference type="CDD" id="cd07570">
    <property type="entry name" value="GAT_Gln-NAD-synth"/>
    <property type="match status" value="1"/>
</dbReference>
<evidence type="ECO:0000256" key="14">
    <source>
        <dbReference type="ARBA" id="ARBA00023235"/>
    </source>
</evidence>
<sequence>MGRKVKVAVCTLNQWALDFDGNLERILASIQAAREAGARLRSGPELEITGYSAQDHFYEGDTFLHAWQVVAQLLTSPVCRDILVDVGLPIRHRNVAYNCRLAFLNGRILLIRPKMILCDDGNYRETRWFTAWTQARTLEEFYLPRLIRDVTGQTRVPFGDGVLATVDTVIGYEICEELWNPASTHIGMALDGVELILNGSGSYMELRKAYVAVDLIHSAAMKAGGCYLFSNLRGGDGDRVYFNGCSCINLNGHMLNRTQQFAIEEVEVATATIDLEDIRSYRHRLRSWNIQAAQALSYPRVDVPFALSMDSDLALPSYQPIEWIYHPAEEEILLGSACWLWDYLRRSGQGGYFLPLSGGVDSASTASLVFSMCTLVVKAVSQGDEQCLTDARRVVGDSDYVPQDPKEFCRRIFVTCYMGSENSSQETRDRAKSLSKEIGSYHLNIAIDTAVTALIGIFSTTMGMIPKFKTRGGSVRENLALQNVQARVRMVLSYLFAQLALLVQGRPGGLLVLGSANVDEALRGYMTKYDCSSADINPIGGISKTDLKRFLALARTTLNLPALDSILSAQPTAELEPLHEGQIAQTDEQDMGMSYEELSIYGRLRKEQNCGPYSMFCKLIHLWQDKCTPNEVAKKVKLFFRFYAINRHKMTVLTPSYHAEAYSPDDNRFDHRPFLYNVNWPWQFRAIDQKLDQFKSGLSKPISDLDQEDVTKTVSSSMKCSSGLQTDTKEFARTGSNVFGGVMVAPTDGSLSAHPVLNIESASAAKTEFEEIPSIPAMSDKIEKTDEPETKKRKSEEDPPQDKANDNANKIDSEDDEDEWVGPLPSEAAPVRKKKVLEFEKLYLSHLPDAQSYEKSFMHRDVMCFVATTKTEFVITASVDGHVKFWKKRQIGIEFVKHFRAHLGNIQGIDVNPTGTLLCTISTDKNAKIFDVINFDMINMIKLGYTPECCCWIHRSGDAIPALAISEAESTRIHIYDGNSVSSVPLKTLANIHMKSVTILAYNSIYDVVVSADQGGMLEYWSGPKGDYDMPSNVDFESKLDTDLFEFAKSKTYPLNVTLSPNGNLLAAFGADKKIRIFKFLTGKLSCVIDESLKHYTEMQQVRQVFPAMDFNRKVSTERELEKGDLLRHNNIIFDKTSNFIIFAALPGIKVVNLYSNEGKRILGKSEHLRFLNVSLFQDLVRNYNVAPSIEVQASENPALDDGVVDPTLFVTAFKKNRFYCFSKREPKDTSNVDAERDVFNEKPSKEDIIAATEEKGAPRLYENATLHTSVGDIQCKLFARECPKSVENFCVHAKEGYFNGHIFHRVIKQFMIQTGDPTGVGTGGESIWGGEFEDEFHPKLRHDRPYTLSMANAGPNTNGSQFFITVVPTPWLDNKHTVFGRVERGMEVAQSISNAKVHPKTDKPYDEITIVSVSVRNPVRL</sequence>
<keyword evidence="8" id="KW-0436">Ligase</keyword>
<evidence type="ECO:0000256" key="6">
    <source>
        <dbReference type="ARBA" id="ARBA00017309"/>
    </source>
</evidence>
<dbReference type="SUPFAM" id="SSF50891">
    <property type="entry name" value="Cyclophilin-like"/>
    <property type="match status" value="1"/>
</dbReference>
<comment type="caution">
    <text evidence="21">The sequence shown here is derived from an EMBL/GenBank/DDBJ whole genome shotgun (WGS) entry which is preliminary data.</text>
</comment>
<evidence type="ECO:0000256" key="10">
    <source>
        <dbReference type="ARBA" id="ARBA00022741"/>
    </source>
</evidence>
<dbReference type="Gene3D" id="2.130.10.10">
    <property type="entry name" value="YVTN repeat-like/Quinoprotein amine dehydrogenase"/>
    <property type="match status" value="1"/>
</dbReference>
<dbReference type="PROSITE" id="PS50072">
    <property type="entry name" value="CSA_PPIASE_2"/>
    <property type="match status" value="1"/>
</dbReference>
<evidence type="ECO:0000256" key="18">
    <source>
        <dbReference type="SAM" id="MobiDB-lite"/>
    </source>
</evidence>
<dbReference type="EMBL" id="VCGU01000459">
    <property type="protein sequence ID" value="TRY61290.1"/>
    <property type="molecule type" value="Genomic_DNA"/>
</dbReference>
<dbReference type="HAMAP" id="MF_02090">
    <property type="entry name" value="NadE_glutamine_dep"/>
    <property type="match status" value="1"/>
</dbReference>
<reference evidence="21 22" key="1">
    <citation type="journal article" date="2018" name="Nat. Ecol. Evol.">
        <title>Genomic signatures of mitonuclear coevolution across populations of Tigriopus californicus.</title>
        <authorList>
            <person name="Barreto F.S."/>
            <person name="Watson E.T."/>
            <person name="Lima T.G."/>
            <person name="Willett C.S."/>
            <person name="Edmands S."/>
            <person name="Li W."/>
            <person name="Burton R.S."/>
        </authorList>
    </citation>
    <scope>NUCLEOTIDE SEQUENCE [LARGE SCALE GENOMIC DNA]</scope>
    <source>
        <strain evidence="21 22">San Diego</strain>
    </source>
</reference>
<evidence type="ECO:0000256" key="4">
    <source>
        <dbReference type="ARBA" id="ARBA00012743"/>
    </source>
</evidence>
<dbReference type="FunFam" id="3.40.50.620:FF:000036">
    <property type="entry name" value="Glutamine-dependent NAD(+) synthetase"/>
    <property type="match status" value="1"/>
</dbReference>
<name>A0A553N7A7_TIGCA</name>
<dbReference type="Pfam" id="PF00400">
    <property type="entry name" value="WD40"/>
    <property type="match status" value="1"/>
</dbReference>
<dbReference type="GO" id="GO:0005737">
    <property type="term" value="C:cytoplasm"/>
    <property type="evidence" value="ECO:0007669"/>
    <property type="project" value="InterPro"/>
</dbReference>
<dbReference type="InterPro" id="IPR014729">
    <property type="entry name" value="Rossmann-like_a/b/a_fold"/>
</dbReference>
<dbReference type="STRING" id="6832.A0A553N7A7"/>
<dbReference type="PROSITE" id="PS50263">
    <property type="entry name" value="CN_HYDROLASE"/>
    <property type="match status" value="1"/>
</dbReference>
<feature type="region of interest" description="Disordered" evidence="18">
    <location>
        <begin position="770"/>
        <end position="825"/>
    </location>
</feature>
<dbReference type="InterPro" id="IPR001680">
    <property type="entry name" value="WD40_rpt"/>
</dbReference>
<keyword evidence="7 17" id="KW-0853">WD repeat</keyword>
<comment type="similarity">
    <text evidence="3">In the C-terminal section; belongs to the NAD synthetase family.</text>
</comment>
<dbReference type="InterPro" id="IPR014445">
    <property type="entry name" value="Gln-dep_NAD_synthase"/>
</dbReference>
<dbReference type="InterPro" id="IPR036322">
    <property type="entry name" value="WD40_repeat_dom_sf"/>
</dbReference>
<evidence type="ECO:0000256" key="8">
    <source>
        <dbReference type="ARBA" id="ARBA00022598"/>
    </source>
</evidence>
<dbReference type="SUPFAM" id="SSF50978">
    <property type="entry name" value="WD40 repeat-like"/>
    <property type="match status" value="1"/>
</dbReference>
<evidence type="ECO:0000256" key="17">
    <source>
        <dbReference type="PROSITE-ProRule" id="PRU00221"/>
    </source>
</evidence>
<protein>
    <recommendedName>
        <fullName evidence="6">Glutamine-dependent NAD(+) synthetase</fullName>
        <ecNumber evidence="5">5.2.1.8</ecNumber>
        <ecNumber evidence="4">6.3.5.1</ecNumber>
    </recommendedName>
    <alternativeName>
        <fullName evidence="15">NAD(+) synthase [glutamine-hydrolyzing]</fullName>
    </alternativeName>
</protein>
<keyword evidence="13" id="KW-0697">Rotamase</keyword>
<comment type="pathway">
    <text evidence="2">Cofactor biosynthesis; NAD(+) biosynthesis; NAD(+) from deamido-NAD(+) (L-Gln route): step 1/1.</text>
</comment>
<dbReference type="SMART" id="SM00320">
    <property type="entry name" value="WD40"/>
    <property type="match status" value="4"/>
</dbReference>
<organism evidence="21 22">
    <name type="scientific">Tigriopus californicus</name>
    <name type="common">Marine copepod</name>
    <dbReference type="NCBI Taxonomy" id="6832"/>
    <lineage>
        <taxon>Eukaryota</taxon>
        <taxon>Metazoa</taxon>
        <taxon>Ecdysozoa</taxon>
        <taxon>Arthropoda</taxon>
        <taxon>Crustacea</taxon>
        <taxon>Multicrustacea</taxon>
        <taxon>Hexanauplia</taxon>
        <taxon>Copepoda</taxon>
        <taxon>Harpacticoida</taxon>
        <taxon>Harpacticidae</taxon>
        <taxon>Tigriopus</taxon>
    </lineage>
</organism>
<evidence type="ECO:0000256" key="12">
    <source>
        <dbReference type="ARBA" id="ARBA00023027"/>
    </source>
</evidence>
<evidence type="ECO:0000256" key="5">
    <source>
        <dbReference type="ARBA" id="ARBA00013194"/>
    </source>
</evidence>
<keyword evidence="22" id="KW-1185">Reference proteome</keyword>
<dbReference type="Pfam" id="PF00795">
    <property type="entry name" value="CN_hydrolase"/>
    <property type="match status" value="1"/>
</dbReference>
<feature type="compositionally biased region" description="Basic and acidic residues" evidence="18">
    <location>
        <begin position="780"/>
        <end position="812"/>
    </location>
</feature>